<protein>
    <recommendedName>
        <fullName evidence="2">VOC domain-containing protein</fullName>
    </recommendedName>
</protein>
<dbReference type="EMBL" id="UINC01060873">
    <property type="protein sequence ID" value="SVB85840.1"/>
    <property type="molecule type" value="Genomic_DNA"/>
</dbReference>
<gene>
    <name evidence="3" type="ORF">METZ01_LOCUS238694</name>
</gene>
<sequence>MKIKRVEHIAVALKSMGKMHDILENKLGIKMEYDEEFPEYHTKIAMYPVGGTYIELLESDHPKTETSEWIEEHGEGLFHICLEVEDIDSALIELKAKGIALIDIEPRIGHGGARIAFLNPASTGNVLIELAELPEKPAH</sequence>
<feature type="domain" description="VOC" evidence="2">
    <location>
        <begin position="5"/>
        <end position="133"/>
    </location>
</feature>
<organism evidence="3">
    <name type="scientific">marine metagenome</name>
    <dbReference type="NCBI Taxonomy" id="408172"/>
    <lineage>
        <taxon>unclassified sequences</taxon>
        <taxon>metagenomes</taxon>
        <taxon>ecological metagenomes</taxon>
    </lineage>
</organism>
<dbReference type="PANTHER" id="PTHR43048">
    <property type="entry name" value="METHYLMALONYL-COA EPIMERASE"/>
    <property type="match status" value="1"/>
</dbReference>
<accession>A0A382HEV7</accession>
<dbReference type="InterPro" id="IPR029068">
    <property type="entry name" value="Glyas_Bleomycin-R_OHBP_Dase"/>
</dbReference>
<dbReference type="GO" id="GO:0004493">
    <property type="term" value="F:methylmalonyl-CoA epimerase activity"/>
    <property type="evidence" value="ECO:0007669"/>
    <property type="project" value="TreeGrafter"/>
</dbReference>
<name>A0A382HEV7_9ZZZZ</name>
<dbReference type="InterPro" id="IPR037523">
    <property type="entry name" value="VOC_core"/>
</dbReference>
<dbReference type="GO" id="GO:0046491">
    <property type="term" value="P:L-methylmalonyl-CoA metabolic process"/>
    <property type="evidence" value="ECO:0007669"/>
    <property type="project" value="TreeGrafter"/>
</dbReference>
<evidence type="ECO:0000256" key="1">
    <source>
        <dbReference type="ARBA" id="ARBA00022723"/>
    </source>
</evidence>
<dbReference type="Pfam" id="PF13669">
    <property type="entry name" value="Glyoxalase_4"/>
    <property type="match status" value="1"/>
</dbReference>
<dbReference type="Gene3D" id="3.10.180.10">
    <property type="entry name" value="2,3-Dihydroxybiphenyl 1,2-Dioxygenase, domain 1"/>
    <property type="match status" value="1"/>
</dbReference>
<keyword evidence="1" id="KW-0479">Metal-binding</keyword>
<proteinExistence type="predicted"/>
<dbReference type="PANTHER" id="PTHR43048:SF3">
    <property type="entry name" value="METHYLMALONYL-COA EPIMERASE, MITOCHONDRIAL"/>
    <property type="match status" value="1"/>
</dbReference>
<reference evidence="3" key="1">
    <citation type="submission" date="2018-05" db="EMBL/GenBank/DDBJ databases">
        <authorList>
            <person name="Lanie J.A."/>
            <person name="Ng W.-L."/>
            <person name="Kazmierczak K.M."/>
            <person name="Andrzejewski T.M."/>
            <person name="Davidsen T.M."/>
            <person name="Wayne K.J."/>
            <person name="Tettelin H."/>
            <person name="Glass J.I."/>
            <person name="Rusch D."/>
            <person name="Podicherti R."/>
            <person name="Tsui H.-C.T."/>
            <person name="Winkler M.E."/>
        </authorList>
    </citation>
    <scope>NUCLEOTIDE SEQUENCE</scope>
</reference>
<dbReference type="AlphaFoldDB" id="A0A382HEV7"/>
<evidence type="ECO:0000313" key="3">
    <source>
        <dbReference type="EMBL" id="SVB85840.1"/>
    </source>
</evidence>
<dbReference type="PROSITE" id="PS51819">
    <property type="entry name" value="VOC"/>
    <property type="match status" value="1"/>
</dbReference>
<dbReference type="GO" id="GO:0046872">
    <property type="term" value="F:metal ion binding"/>
    <property type="evidence" value="ECO:0007669"/>
    <property type="project" value="UniProtKB-KW"/>
</dbReference>
<evidence type="ECO:0000259" key="2">
    <source>
        <dbReference type="PROSITE" id="PS51819"/>
    </source>
</evidence>
<dbReference type="InterPro" id="IPR051785">
    <property type="entry name" value="MMCE/EMCE_epimerase"/>
</dbReference>
<dbReference type="SUPFAM" id="SSF54593">
    <property type="entry name" value="Glyoxalase/Bleomycin resistance protein/Dihydroxybiphenyl dioxygenase"/>
    <property type="match status" value="1"/>
</dbReference>